<dbReference type="EMBL" id="UXSR01000522">
    <property type="protein sequence ID" value="VDD76830.1"/>
    <property type="molecule type" value="Genomic_DNA"/>
</dbReference>
<proteinExistence type="predicted"/>
<gene>
    <name evidence="2" type="ORF">MCOS_LOCUS2833</name>
</gene>
<keyword evidence="3" id="KW-1185">Reference proteome</keyword>
<dbReference type="AlphaFoldDB" id="A0A0R3U7M3"/>
<reference evidence="2 3" key="1">
    <citation type="submission" date="2018-10" db="EMBL/GenBank/DDBJ databases">
        <authorList>
            <consortium name="Pathogen Informatics"/>
        </authorList>
    </citation>
    <scope>NUCLEOTIDE SEQUENCE [LARGE SCALE GENOMIC DNA]</scope>
</reference>
<feature type="compositionally biased region" description="Polar residues" evidence="1">
    <location>
        <begin position="173"/>
        <end position="187"/>
    </location>
</feature>
<name>A0A0R3U7M3_MESCO</name>
<accession>A0A0R3U7M3</accession>
<dbReference type="Proteomes" id="UP000267029">
    <property type="component" value="Unassembled WGS sequence"/>
</dbReference>
<sequence length="222" mass="23754">MYVGVAAGHKQHAIPRVSRHISGPELHNMSSLRCIAQPRRQYESTNGICQMNGIGWNFSQDLQTPGLETAGTSQAYPRNDYAAFPGDAGATRGIGFVLPGDDEPLATAPPQPQAAVPGRGLFAPGETGASRSYSFNAPRRPPPPRPPNPKSTDSGAGPDADDDATTAGKCPTRSKSSVHTRPGTNAETYERGLADMADLMTTVELSEPEKRKLRERFSLDQQ</sequence>
<organism evidence="2 3">
    <name type="scientific">Mesocestoides corti</name>
    <name type="common">Flatworm</name>
    <dbReference type="NCBI Taxonomy" id="53468"/>
    <lineage>
        <taxon>Eukaryota</taxon>
        <taxon>Metazoa</taxon>
        <taxon>Spiralia</taxon>
        <taxon>Lophotrochozoa</taxon>
        <taxon>Platyhelminthes</taxon>
        <taxon>Cestoda</taxon>
        <taxon>Eucestoda</taxon>
        <taxon>Cyclophyllidea</taxon>
        <taxon>Mesocestoididae</taxon>
        <taxon>Mesocestoides</taxon>
    </lineage>
</organism>
<evidence type="ECO:0000313" key="2">
    <source>
        <dbReference type="EMBL" id="VDD76830.1"/>
    </source>
</evidence>
<evidence type="ECO:0000256" key="1">
    <source>
        <dbReference type="SAM" id="MobiDB-lite"/>
    </source>
</evidence>
<protein>
    <submittedName>
        <fullName evidence="2">Uncharacterized protein</fullName>
    </submittedName>
</protein>
<dbReference type="OrthoDB" id="6280324at2759"/>
<evidence type="ECO:0000313" key="3">
    <source>
        <dbReference type="Proteomes" id="UP000267029"/>
    </source>
</evidence>
<feature type="compositionally biased region" description="Basic and acidic residues" evidence="1">
    <location>
        <begin position="207"/>
        <end position="222"/>
    </location>
</feature>
<feature type="compositionally biased region" description="Pro residues" evidence="1">
    <location>
        <begin position="139"/>
        <end position="149"/>
    </location>
</feature>
<feature type="region of interest" description="Disordered" evidence="1">
    <location>
        <begin position="93"/>
        <end position="222"/>
    </location>
</feature>